<dbReference type="SMART" id="SM00116">
    <property type="entry name" value="CBS"/>
    <property type="match status" value="2"/>
</dbReference>
<dbReference type="AlphaFoldDB" id="A0A6J7P4L2"/>
<evidence type="ECO:0000256" key="2">
    <source>
        <dbReference type="ARBA" id="ARBA00006337"/>
    </source>
</evidence>
<gene>
    <name evidence="12" type="ORF">UFOPK4020_00725</name>
</gene>
<evidence type="ECO:0000256" key="5">
    <source>
        <dbReference type="ARBA" id="ARBA00022737"/>
    </source>
</evidence>
<name>A0A6J7P4L2_9ZZZZ</name>
<proteinExistence type="inferred from homology"/>
<dbReference type="PROSITE" id="PS51846">
    <property type="entry name" value="CNNM"/>
    <property type="match status" value="1"/>
</dbReference>
<dbReference type="InterPro" id="IPR000644">
    <property type="entry name" value="CBS_dom"/>
</dbReference>
<dbReference type="InterPro" id="IPR002550">
    <property type="entry name" value="CNNM"/>
</dbReference>
<feature type="domain" description="CBS" evidence="10">
    <location>
        <begin position="278"/>
        <end position="338"/>
    </location>
</feature>
<reference evidence="12" key="1">
    <citation type="submission" date="2020-05" db="EMBL/GenBank/DDBJ databases">
        <authorList>
            <person name="Chiriac C."/>
            <person name="Salcher M."/>
            <person name="Ghai R."/>
            <person name="Kavagutti S V."/>
        </authorList>
    </citation>
    <scope>NUCLEOTIDE SEQUENCE</scope>
</reference>
<keyword evidence="5" id="KW-0677">Repeat</keyword>
<dbReference type="Gene3D" id="3.10.580.10">
    <property type="entry name" value="CBS-domain"/>
    <property type="match status" value="1"/>
</dbReference>
<evidence type="ECO:0000313" key="12">
    <source>
        <dbReference type="EMBL" id="CAB4999425.1"/>
    </source>
</evidence>
<dbReference type="InterPro" id="IPR016169">
    <property type="entry name" value="FAD-bd_PCMH_sub2"/>
</dbReference>
<feature type="domain" description="CBS" evidence="10">
    <location>
        <begin position="213"/>
        <end position="277"/>
    </location>
</feature>
<dbReference type="Gene3D" id="3.30.465.10">
    <property type="match status" value="1"/>
</dbReference>
<feature type="transmembrane region" description="Helical" evidence="9">
    <location>
        <begin position="93"/>
        <end position="114"/>
    </location>
</feature>
<dbReference type="PROSITE" id="PS51371">
    <property type="entry name" value="CBS"/>
    <property type="match status" value="2"/>
</dbReference>
<keyword evidence="6 9" id="KW-1133">Transmembrane helix</keyword>
<dbReference type="SUPFAM" id="SSF56176">
    <property type="entry name" value="FAD-binding/transporter-associated domain-like"/>
    <property type="match status" value="1"/>
</dbReference>
<sequence length="425" mass="46480">MIFAKLPTSGDLWMLVVILFLLIGLIFLSLAEMSLSRITKQKAQALVDQNAKSAKLILKLAAEPTRWVNPLLLTVNIFQTVQATLTGVVAGRLFGAAGVLIGVTLNVIIFFVLAEAVPKTYGLLHPVRGATVTARPVSVIVSFLPLQIMSRGLIRLTNLIVRGEGLAAGPFISEQEFLGIVEAAAQDSVIEHEERELIESVIEFGDTVVREIMIPRPDIVSINDDLSVTKALDIVVDSQLSRLPVLRADDDDQDDLVGAVFAKDLIAAERNGRGNESIKNFLHVVQVVPETKLVSDLMREMQADKFHLAMIADEYGLLAGLVTLEDCLEELVGEIGDEHDDDDVSIQRQPNGDFLVAGVTAISRVNEVLEAQISDDEYDTVGGLVFGSLGHVPEIGEFVVEQQWTFRVEQLDGRRIQTVRISLDT</sequence>
<dbReference type="Pfam" id="PF01595">
    <property type="entry name" value="CNNM"/>
    <property type="match status" value="1"/>
</dbReference>
<dbReference type="EMBL" id="CAFBOV010000127">
    <property type="protein sequence ID" value="CAB4999425.1"/>
    <property type="molecule type" value="Genomic_DNA"/>
</dbReference>
<evidence type="ECO:0000256" key="1">
    <source>
        <dbReference type="ARBA" id="ARBA00004651"/>
    </source>
</evidence>
<keyword evidence="4 9" id="KW-0812">Transmembrane</keyword>
<evidence type="ECO:0000256" key="9">
    <source>
        <dbReference type="SAM" id="Phobius"/>
    </source>
</evidence>
<feature type="domain" description="CNNM transmembrane" evidence="11">
    <location>
        <begin position="7"/>
        <end position="194"/>
    </location>
</feature>
<dbReference type="PANTHER" id="PTHR22777:SF32">
    <property type="entry name" value="UPF0053 INNER MEMBRANE PROTEIN YFJD"/>
    <property type="match status" value="1"/>
</dbReference>
<accession>A0A6J7P4L2</accession>
<keyword evidence="8 9" id="KW-0472">Membrane</keyword>
<dbReference type="SMART" id="SM01091">
    <property type="entry name" value="CorC_HlyC"/>
    <property type="match status" value="1"/>
</dbReference>
<evidence type="ECO:0000256" key="7">
    <source>
        <dbReference type="ARBA" id="ARBA00023122"/>
    </source>
</evidence>
<dbReference type="GO" id="GO:0005886">
    <property type="term" value="C:plasma membrane"/>
    <property type="evidence" value="ECO:0007669"/>
    <property type="project" value="UniProtKB-SubCell"/>
</dbReference>
<evidence type="ECO:0000259" key="11">
    <source>
        <dbReference type="PROSITE" id="PS51846"/>
    </source>
</evidence>
<dbReference type="GO" id="GO:0050660">
    <property type="term" value="F:flavin adenine dinucleotide binding"/>
    <property type="evidence" value="ECO:0007669"/>
    <property type="project" value="InterPro"/>
</dbReference>
<comment type="similarity">
    <text evidence="2">Belongs to the UPF0053 family.</text>
</comment>
<dbReference type="InterPro" id="IPR046342">
    <property type="entry name" value="CBS_dom_sf"/>
</dbReference>
<dbReference type="SUPFAM" id="SSF54631">
    <property type="entry name" value="CBS-domain pair"/>
    <property type="match status" value="1"/>
</dbReference>
<protein>
    <submittedName>
        <fullName evidence="12">Unannotated protein</fullName>
    </submittedName>
</protein>
<dbReference type="FunFam" id="3.10.580.10:FF:000002">
    <property type="entry name" value="Magnesium/cobalt efflux protein CorC"/>
    <property type="match status" value="1"/>
</dbReference>
<keyword evidence="7" id="KW-0129">CBS domain</keyword>
<evidence type="ECO:0000256" key="6">
    <source>
        <dbReference type="ARBA" id="ARBA00022989"/>
    </source>
</evidence>
<dbReference type="InterPro" id="IPR036318">
    <property type="entry name" value="FAD-bd_PCMH-like_sf"/>
</dbReference>
<dbReference type="PANTHER" id="PTHR22777">
    <property type="entry name" value="HEMOLYSIN-RELATED"/>
    <property type="match status" value="1"/>
</dbReference>
<evidence type="ECO:0000259" key="10">
    <source>
        <dbReference type="PROSITE" id="PS51371"/>
    </source>
</evidence>
<keyword evidence="3" id="KW-1003">Cell membrane</keyword>
<evidence type="ECO:0000256" key="3">
    <source>
        <dbReference type="ARBA" id="ARBA00022475"/>
    </source>
</evidence>
<evidence type="ECO:0000256" key="8">
    <source>
        <dbReference type="ARBA" id="ARBA00023136"/>
    </source>
</evidence>
<organism evidence="12">
    <name type="scientific">freshwater metagenome</name>
    <dbReference type="NCBI Taxonomy" id="449393"/>
    <lineage>
        <taxon>unclassified sequences</taxon>
        <taxon>metagenomes</taxon>
        <taxon>ecological metagenomes</taxon>
    </lineage>
</organism>
<feature type="transmembrane region" description="Helical" evidence="9">
    <location>
        <begin position="12"/>
        <end position="31"/>
    </location>
</feature>
<dbReference type="Pfam" id="PF03471">
    <property type="entry name" value="CorC_HlyC"/>
    <property type="match status" value="1"/>
</dbReference>
<dbReference type="Pfam" id="PF00571">
    <property type="entry name" value="CBS"/>
    <property type="match status" value="2"/>
</dbReference>
<dbReference type="InterPro" id="IPR044751">
    <property type="entry name" value="Ion_transp-like_CBS"/>
</dbReference>
<evidence type="ECO:0000256" key="4">
    <source>
        <dbReference type="ARBA" id="ARBA00022692"/>
    </source>
</evidence>
<comment type="subcellular location">
    <subcellularLocation>
        <location evidence="1">Cell membrane</location>
        <topology evidence="1">Multi-pass membrane protein</topology>
    </subcellularLocation>
</comment>
<dbReference type="InterPro" id="IPR005170">
    <property type="entry name" value="Transptr-assoc_dom"/>
</dbReference>
<dbReference type="CDD" id="cd04590">
    <property type="entry name" value="CBS_pair_CorC_HlyC_assoc"/>
    <property type="match status" value="1"/>
</dbReference>